<dbReference type="SUPFAM" id="SSF52540">
    <property type="entry name" value="P-loop containing nucleoside triphosphate hydrolases"/>
    <property type="match status" value="2"/>
</dbReference>
<dbReference type="InterPro" id="IPR050742">
    <property type="entry name" value="Helicase_Restrict-Modif_Enz"/>
</dbReference>
<dbReference type="InterPro" id="IPR001650">
    <property type="entry name" value="Helicase_C-like"/>
</dbReference>
<organism evidence="2">
    <name type="scientific">Myoviridae sp. ctA4D8</name>
    <dbReference type="NCBI Taxonomy" id="2823535"/>
    <lineage>
        <taxon>Viruses</taxon>
        <taxon>Duplodnaviria</taxon>
        <taxon>Heunggongvirae</taxon>
        <taxon>Uroviricota</taxon>
        <taxon>Caudoviricetes</taxon>
    </lineage>
</organism>
<evidence type="ECO:0000313" key="2">
    <source>
        <dbReference type="EMBL" id="DAD65382.1"/>
    </source>
</evidence>
<keyword evidence="2" id="KW-0547">Nucleotide-binding</keyword>
<accession>A0A8S5L6I0</accession>
<dbReference type="GO" id="GO:0005524">
    <property type="term" value="F:ATP binding"/>
    <property type="evidence" value="ECO:0007669"/>
    <property type="project" value="InterPro"/>
</dbReference>
<sequence>MKITVHSDTKELELEYDSQIELDTVRKVYAQKIRNWRFRIPKGSKWDGTVNFLRNYKYLPIGMWKHLLGICKDYEFPVSIKNKEYLVDDTITIEKIEKFCSENFQSEDFKLDEDQITAIYLAVKYKYFTMDLSQRFGKTLLFYLISRYLVKETPVKKVLILTINPGLVGQMYADFEDYSGGDLSDISMLLSKNKLKDDRGSIHITNFQYLVNITKNNPEFFEKYDAVLVDECHRLSETTKTVINLSKNRLYIGGFSGSIVKDTSADYLSLMAYFGGILKTVTKKELMNKGRATPISIRCITVNSIDESKKKELYYAKSQMPGEKLLRLELQAIRDSKRRMEFIAKLCKKLDGNILIFFVSTMDGYGKRLIEEIKMYTQDRTIMYIDQHVPEESRSKFKAKMESSSNNILVSTYETLSTGHTIRNLPYIICAEPIKAETTLSQAIGRGMTNHYSKDKFTWIDIIDDLRCNFHDHITNCTVSSENYAFKWGKIRKTYYKREGFTYKDDYIDLMK</sequence>
<dbReference type="GO" id="GO:0016787">
    <property type="term" value="F:hydrolase activity"/>
    <property type="evidence" value="ECO:0007669"/>
    <property type="project" value="InterPro"/>
</dbReference>
<dbReference type="Gene3D" id="3.40.50.300">
    <property type="entry name" value="P-loop containing nucleotide triphosphate hydrolases"/>
    <property type="match status" value="2"/>
</dbReference>
<dbReference type="CDD" id="cd18785">
    <property type="entry name" value="SF2_C"/>
    <property type="match status" value="1"/>
</dbReference>
<dbReference type="InterPro" id="IPR027417">
    <property type="entry name" value="P-loop_NTPase"/>
</dbReference>
<keyword evidence="2" id="KW-0378">Hydrolase</keyword>
<evidence type="ECO:0000259" key="1">
    <source>
        <dbReference type="PROSITE" id="PS51192"/>
    </source>
</evidence>
<dbReference type="GO" id="GO:0004386">
    <property type="term" value="F:helicase activity"/>
    <property type="evidence" value="ECO:0007669"/>
    <property type="project" value="UniProtKB-KW"/>
</dbReference>
<dbReference type="PANTHER" id="PTHR47396">
    <property type="entry name" value="TYPE I RESTRICTION ENZYME ECOKI R PROTEIN"/>
    <property type="match status" value="1"/>
</dbReference>
<dbReference type="Pfam" id="PF04851">
    <property type="entry name" value="ResIII"/>
    <property type="match status" value="1"/>
</dbReference>
<reference evidence="2" key="1">
    <citation type="journal article" date="2021" name="Proc. Natl. Acad. Sci. U.S.A.">
        <title>A Catalog of Tens of Thousands of Viruses from Human Metagenomes Reveals Hidden Associations with Chronic Diseases.</title>
        <authorList>
            <person name="Tisza M.J."/>
            <person name="Buck C.B."/>
        </authorList>
    </citation>
    <scope>NUCLEOTIDE SEQUENCE</scope>
    <source>
        <strain evidence="2">CtA4D8</strain>
    </source>
</reference>
<dbReference type="SMART" id="SM00487">
    <property type="entry name" value="DEXDc"/>
    <property type="match status" value="1"/>
</dbReference>
<dbReference type="InterPro" id="IPR014001">
    <property type="entry name" value="Helicase_ATP-bd"/>
</dbReference>
<dbReference type="InterPro" id="IPR006935">
    <property type="entry name" value="Helicase/UvrB_N"/>
</dbReference>
<dbReference type="GO" id="GO:0003677">
    <property type="term" value="F:DNA binding"/>
    <property type="evidence" value="ECO:0007669"/>
    <property type="project" value="InterPro"/>
</dbReference>
<keyword evidence="2" id="KW-0067">ATP-binding</keyword>
<feature type="domain" description="Helicase ATP-binding" evidence="1">
    <location>
        <begin position="119"/>
        <end position="277"/>
    </location>
</feature>
<dbReference type="Pfam" id="PF00271">
    <property type="entry name" value="Helicase_C"/>
    <property type="match status" value="1"/>
</dbReference>
<dbReference type="PANTHER" id="PTHR47396:SF1">
    <property type="entry name" value="ATP-DEPENDENT HELICASE IRC3-RELATED"/>
    <property type="match status" value="1"/>
</dbReference>
<name>A0A8S5L6I0_9CAUD</name>
<proteinExistence type="predicted"/>
<protein>
    <submittedName>
        <fullName evidence="2">DNA helicase</fullName>
    </submittedName>
</protein>
<dbReference type="PROSITE" id="PS51192">
    <property type="entry name" value="HELICASE_ATP_BIND_1"/>
    <property type="match status" value="1"/>
</dbReference>
<dbReference type="EMBL" id="BK014643">
    <property type="protein sequence ID" value="DAD65382.1"/>
    <property type="molecule type" value="Genomic_DNA"/>
</dbReference>
<keyword evidence="2" id="KW-0347">Helicase</keyword>